<protein>
    <recommendedName>
        <fullName evidence="4 5">Large ribosomal subunit protein uL29</fullName>
    </recommendedName>
</protein>
<dbReference type="HAMAP" id="MF_00374">
    <property type="entry name" value="Ribosomal_uL29"/>
    <property type="match status" value="1"/>
</dbReference>
<dbReference type="CDD" id="cd00427">
    <property type="entry name" value="Ribosomal_L29_HIP"/>
    <property type="match status" value="1"/>
</dbReference>
<dbReference type="Gene3D" id="1.10.287.310">
    <property type="match status" value="1"/>
</dbReference>
<dbReference type="Proteomes" id="UP000244225">
    <property type="component" value="Unassembled WGS sequence"/>
</dbReference>
<dbReference type="NCBIfam" id="TIGR00012">
    <property type="entry name" value="L29"/>
    <property type="match status" value="1"/>
</dbReference>
<dbReference type="AlphaFoldDB" id="A0A2T5YEN1"/>
<keyword evidence="7" id="KW-1185">Reference proteome</keyword>
<dbReference type="InterPro" id="IPR036049">
    <property type="entry name" value="Ribosomal_uL29_sf"/>
</dbReference>
<reference evidence="6 7" key="1">
    <citation type="submission" date="2018-04" db="EMBL/GenBank/DDBJ databases">
        <title>Genomic Encyclopedia of Archaeal and Bacterial Type Strains, Phase II (KMG-II): from individual species to whole genera.</title>
        <authorList>
            <person name="Goeker M."/>
        </authorList>
    </citation>
    <scope>NUCLEOTIDE SEQUENCE [LARGE SCALE GENOMIC DNA]</scope>
    <source>
        <strain evidence="6 7">DSM 100162</strain>
    </source>
</reference>
<dbReference type="InterPro" id="IPR001854">
    <property type="entry name" value="Ribosomal_uL29"/>
</dbReference>
<dbReference type="SUPFAM" id="SSF46561">
    <property type="entry name" value="Ribosomal protein L29 (L29p)"/>
    <property type="match status" value="1"/>
</dbReference>
<dbReference type="RefSeq" id="WP_108212765.1">
    <property type="nucleotide sequence ID" value="NZ_QBKI01000008.1"/>
</dbReference>
<sequence>MKNSEITALSAEDLQEKLNTEKANLQNMRFAHAISPLENPMKIRETKRLIARLSTEVRRREIEANS</sequence>
<dbReference type="GO" id="GO:1990904">
    <property type="term" value="C:ribonucleoprotein complex"/>
    <property type="evidence" value="ECO:0007669"/>
    <property type="project" value="UniProtKB-KW"/>
</dbReference>
<evidence type="ECO:0000256" key="2">
    <source>
        <dbReference type="ARBA" id="ARBA00022980"/>
    </source>
</evidence>
<dbReference type="InterPro" id="IPR018254">
    <property type="entry name" value="Ribosomal_uL29_CS"/>
</dbReference>
<dbReference type="EMBL" id="QBKI01000008">
    <property type="protein sequence ID" value="PTX15184.1"/>
    <property type="molecule type" value="Genomic_DNA"/>
</dbReference>
<dbReference type="OrthoDB" id="5296761at2"/>
<dbReference type="GO" id="GO:0006412">
    <property type="term" value="P:translation"/>
    <property type="evidence" value="ECO:0007669"/>
    <property type="project" value="UniProtKB-UniRule"/>
</dbReference>
<dbReference type="GO" id="GO:0005840">
    <property type="term" value="C:ribosome"/>
    <property type="evidence" value="ECO:0007669"/>
    <property type="project" value="UniProtKB-KW"/>
</dbReference>
<organism evidence="6 7">
    <name type="scientific">Pontibacter mucosus</name>
    <dbReference type="NCBI Taxonomy" id="1649266"/>
    <lineage>
        <taxon>Bacteria</taxon>
        <taxon>Pseudomonadati</taxon>
        <taxon>Bacteroidota</taxon>
        <taxon>Cytophagia</taxon>
        <taxon>Cytophagales</taxon>
        <taxon>Hymenobacteraceae</taxon>
        <taxon>Pontibacter</taxon>
    </lineage>
</organism>
<evidence type="ECO:0000313" key="6">
    <source>
        <dbReference type="EMBL" id="PTX15184.1"/>
    </source>
</evidence>
<dbReference type="PROSITE" id="PS00579">
    <property type="entry name" value="RIBOSOMAL_L29"/>
    <property type="match status" value="1"/>
</dbReference>
<comment type="caution">
    <text evidence="6">The sequence shown here is derived from an EMBL/GenBank/DDBJ whole genome shotgun (WGS) entry which is preliminary data.</text>
</comment>
<gene>
    <name evidence="5" type="primary">rpmC</name>
    <name evidence="6" type="ORF">C8N40_10871</name>
</gene>
<dbReference type="Pfam" id="PF00831">
    <property type="entry name" value="Ribosomal_L29"/>
    <property type="match status" value="1"/>
</dbReference>
<accession>A0A2T5YEN1</accession>
<dbReference type="GO" id="GO:0003735">
    <property type="term" value="F:structural constituent of ribosome"/>
    <property type="evidence" value="ECO:0007669"/>
    <property type="project" value="InterPro"/>
</dbReference>
<evidence type="ECO:0000256" key="3">
    <source>
        <dbReference type="ARBA" id="ARBA00023274"/>
    </source>
</evidence>
<evidence type="ECO:0000256" key="4">
    <source>
        <dbReference type="ARBA" id="ARBA00035204"/>
    </source>
</evidence>
<keyword evidence="2 5" id="KW-0689">Ribosomal protein</keyword>
<evidence type="ECO:0000256" key="5">
    <source>
        <dbReference type="HAMAP-Rule" id="MF_00374"/>
    </source>
</evidence>
<name>A0A2T5YEN1_9BACT</name>
<evidence type="ECO:0000313" key="7">
    <source>
        <dbReference type="Proteomes" id="UP000244225"/>
    </source>
</evidence>
<comment type="similarity">
    <text evidence="1 5">Belongs to the universal ribosomal protein uL29 family.</text>
</comment>
<keyword evidence="3 5" id="KW-0687">Ribonucleoprotein</keyword>
<proteinExistence type="inferred from homology"/>
<evidence type="ECO:0000256" key="1">
    <source>
        <dbReference type="ARBA" id="ARBA00009254"/>
    </source>
</evidence>